<sequence length="104" mass="12201">MQSMQKPSVKRFHQCEILFRLVEILRLLVYFMDDIEFAFSQITFFLDALRENNNHVLSELDKENLAAARKLISQAQPLCDGEWRQNPLRKWVKMNGGNAIITDC</sequence>
<accession>A0A075GRF5</accession>
<reference evidence="1" key="1">
    <citation type="journal article" date="2014" name="Genome Biol. Evol.">
        <title>Pangenome evidence for extensive interdomain horizontal transfer affecting lineage core and shell genes in uncultured planktonic thaumarchaeota and euryarchaeota.</title>
        <authorList>
            <person name="Deschamps P."/>
            <person name="Zivanovic Y."/>
            <person name="Moreira D."/>
            <person name="Rodriguez-Valera F."/>
            <person name="Lopez-Garcia P."/>
        </authorList>
    </citation>
    <scope>NUCLEOTIDE SEQUENCE</scope>
</reference>
<organism evidence="1">
    <name type="scientific">uncultured marine group II/III euryarchaeote KM3_176_D12</name>
    <dbReference type="NCBI Taxonomy" id="1457936"/>
    <lineage>
        <taxon>Archaea</taxon>
        <taxon>Methanobacteriati</taxon>
        <taxon>Methanobacteriota</taxon>
        <taxon>environmental samples</taxon>
    </lineage>
</organism>
<name>A0A075GRF5_9EURY</name>
<dbReference type="AlphaFoldDB" id="A0A075GRF5"/>
<protein>
    <submittedName>
        <fullName evidence="1">Uncharacterized protein</fullName>
    </submittedName>
</protein>
<proteinExistence type="predicted"/>
<dbReference type="EMBL" id="KF900718">
    <property type="protein sequence ID" value="AIF04787.1"/>
    <property type="molecule type" value="Genomic_DNA"/>
</dbReference>
<evidence type="ECO:0000313" key="1">
    <source>
        <dbReference type="EMBL" id="AIF04787.1"/>
    </source>
</evidence>